<feature type="transmembrane region" description="Helical" evidence="6">
    <location>
        <begin position="185"/>
        <end position="202"/>
    </location>
</feature>
<evidence type="ECO:0000256" key="6">
    <source>
        <dbReference type="SAM" id="Phobius"/>
    </source>
</evidence>
<evidence type="ECO:0000256" key="5">
    <source>
        <dbReference type="ARBA" id="ARBA00023136"/>
    </source>
</evidence>
<evidence type="ECO:0000313" key="8">
    <source>
        <dbReference type="EMBL" id="ANB17258.1"/>
    </source>
</evidence>
<accession>A0A160DSH9</accession>
<sequence length="313" mass="34245">MNAPQGADAGSLGIAGFWRRIVALAIDATALGLVGTVLGAFFFDPLARMGAYARLIGFAIALTYFGIGNSRIASGQTLGKRLMRLRVVDAEGRSLSLVRSLARYVVLAAVFFLNGVWFDPQNAHPLLGYLLALVVFGGMAAIFYLYLFNRRTRQSLHDLAVGSYVVRADAVEQAVSFPRMWHGHLVVVAVLAMAALSVPALLQRFVAQQDWKDLTVMQQALSNQPHVMQAQVMRGWTLTAGKETRYLQSLLRLDAPLTDDSALAERIARQMAQAGSRPIAEDAIGVNLVYGYDMGIASAWKKHLYMFKPGELE</sequence>
<keyword evidence="2" id="KW-1003">Cell membrane</keyword>
<evidence type="ECO:0000313" key="9">
    <source>
        <dbReference type="Proteomes" id="UP000076830"/>
    </source>
</evidence>
<feature type="domain" description="RDD" evidence="7">
    <location>
        <begin position="15"/>
        <end position="161"/>
    </location>
</feature>
<dbReference type="PANTHER" id="PTHR36115">
    <property type="entry name" value="PROLINE-RICH ANTIGEN HOMOLOG-RELATED"/>
    <property type="match status" value="1"/>
</dbReference>
<proteinExistence type="predicted"/>
<evidence type="ECO:0000259" key="7">
    <source>
        <dbReference type="Pfam" id="PF06271"/>
    </source>
</evidence>
<dbReference type="RefSeq" id="WP_067645339.1">
    <property type="nucleotide sequence ID" value="NZ_CP015249.1"/>
</dbReference>
<dbReference type="KEGG" id="dko:I596_1228"/>
<dbReference type="AlphaFoldDB" id="A0A160DSH9"/>
<evidence type="ECO:0000256" key="4">
    <source>
        <dbReference type="ARBA" id="ARBA00022989"/>
    </source>
</evidence>
<keyword evidence="9" id="KW-1185">Reference proteome</keyword>
<feature type="transmembrane region" description="Helical" evidence="6">
    <location>
        <begin position="49"/>
        <end position="67"/>
    </location>
</feature>
<organism evidence="8 9">
    <name type="scientific">Dokdonella koreensis DS-123</name>
    <dbReference type="NCBI Taxonomy" id="1300342"/>
    <lineage>
        <taxon>Bacteria</taxon>
        <taxon>Pseudomonadati</taxon>
        <taxon>Pseudomonadota</taxon>
        <taxon>Gammaproteobacteria</taxon>
        <taxon>Lysobacterales</taxon>
        <taxon>Rhodanobacteraceae</taxon>
        <taxon>Dokdonella</taxon>
    </lineage>
</organism>
<feature type="transmembrane region" description="Helical" evidence="6">
    <location>
        <begin position="126"/>
        <end position="147"/>
    </location>
</feature>
<dbReference type="Pfam" id="PF06271">
    <property type="entry name" value="RDD"/>
    <property type="match status" value="1"/>
</dbReference>
<protein>
    <recommendedName>
        <fullName evidence="7">RDD domain-containing protein</fullName>
    </recommendedName>
</protein>
<dbReference type="OrthoDB" id="9787732at2"/>
<dbReference type="InterPro" id="IPR010432">
    <property type="entry name" value="RDD"/>
</dbReference>
<keyword evidence="3 6" id="KW-0812">Transmembrane</keyword>
<feature type="transmembrane region" description="Helical" evidence="6">
    <location>
        <begin position="101"/>
        <end position="120"/>
    </location>
</feature>
<name>A0A160DSH9_9GAMM</name>
<feature type="transmembrane region" description="Helical" evidence="6">
    <location>
        <begin position="21"/>
        <end position="43"/>
    </location>
</feature>
<dbReference type="InterPro" id="IPR051791">
    <property type="entry name" value="Pra-immunoreactive"/>
</dbReference>
<evidence type="ECO:0000256" key="2">
    <source>
        <dbReference type="ARBA" id="ARBA00022475"/>
    </source>
</evidence>
<dbReference type="Proteomes" id="UP000076830">
    <property type="component" value="Chromosome"/>
</dbReference>
<gene>
    <name evidence="8" type="ORF">I596_1228</name>
</gene>
<evidence type="ECO:0000256" key="3">
    <source>
        <dbReference type="ARBA" id="ARBA00022692"/>
    </source>
</evidence>
<comment type="subcellular location">
    <subcellularLocation>
        <location evidence="1">Cell membrane</location>
        <topology evidence="1">Multi-pass membrane protein</topology>
    </subcellularLocation>
</comment>
<keyword evidence="5 6" id="KW-0472">Membrane</keyword>
<dbReference type="GO" id="GO:0005886">
    <property type="term" value="C:plasma membrane"/>
    <property type="evidence" value="ECO:0007669"/>
    <property type="project" value="UniProtKB-SubCell"/>
</dbReference>
<evidence type="ECO:0000256" key="1">
    <source>
        <dbReference type="ARBA" id="ARBA00004651"/>
    </source>
</evidence>
<dbReference type="EMBL" id="CP015249">
    <property type="protein sequence ID" value="ANB17258.1"/>
    <property type="molecule type" value="Genomic_DNA"/>
</dbReference>
<reference evidence="8 9" key="1">
    <citation type="submission" date="2016-04" db="EMBL/GenBank/DDBJ databases">
        <title>Complete genome sequence of Dokdonella koreensis DS-123T.</title>
        <authorList>
            <person name="Kim J.F."/>
            <person name="Lee H."/>
            <person name="Kwak M.-J."/>
        </authorList>
    </citation>
    <scope>NUCLEOTIDE SEQUENCE [LARGE SCALE GENOMIC DNA]</scope>
    <source>
        <strain evidence="8 9">DS-123</strain>
    </source>
</reference>
<keyword evidence="4 6" id="KW-1133">Transmembrane helix</keyword>